<geneLocation type="plasmid" evidence="3 4">
    <name>pla1</name>
</geneLocation>
<dbReference type="SUPFAM" id="SSF47413">
    <property type="entry name" value="lambda repressor-like DNA-binding domains"/>
    <property type="match status" value="1"/>
</dbReference>
<dbReference type="PROSITE" id="PS50943">
    <property type="entry name" value="HTH_CROC1"/>
    <property type="match status" value="1"/>
</dbReference>
<reference evidence="3 4" key="2">
    <citation type="submission" date="2019-12" db="EMBL/GenBank/DDBJ databases">
        <title>Erwinia sp. nov., isolated from droppings of birds in the Qinghai-Tiebt plateau of China.</title>
        <authorList>
            <person name="Ge Y."/>
        </authorList>
    </citation>
    <scope>NUCLEOTIDE SEQUENCE [LARGE SCALE GENOMIC DNA]</scope>
    <source>
        <strain evidence="3 4">J780</strain>
        <plasmid evidence="3 4">pla1</plasmid>
    </source>
</reference>
<keyword evidence="5" id="KW-1185">Reference proteome</keyword>
<reference evidence="2 5" key="1">
    <citation type="submission" date="2019-11" db="EMBL/GenBank/DDBJ databases">
        <title>Erwinia sp. nov., isolated from feces of birds in Tibet plateau of China.</title>
        <authorList>
            <person name="Ge Y."/>
        </authorList>
    </citation>
    <scope>NUCLEOTIDE SEQUENCE [LARGE SCALE GENOMIC DNA]</scope>
    <source>
        <strain evidence="2 5">J316</strain>
    </source>
</reference>
<dbReference type="EMBL" id="WLZX01000014">
    <property type="protein sequence ID" value="MTD29358.1"/>
    <property type="molecule type" value="Genomic_DNA"/>
</dbReference>
<evidence type="ECO:0000313" key="4">
    <source>
        <dbReference type="Proteomes" id="UP000424752"/>
    </source>
</evidence>
<dbReference type="Proteomes" id="UP000480164">
    <property type="component" value="Unassembled WGS sequence"/>
</dbReference>
<dbReference type="AlphaFoldDB" id="A0A6I6EUD7"/>
<dbReference type="Gene3D" id="1.10.260.40">
    <property type="entry name" value="lambda repressor-like DNA-binding domains"/>
    <property type="match status" value="1"/>
</dbReference>
<sequence length="80" mass="8674">MKVRTPIDVSAVIRSARKARDLNQQQLAVICGTTQSAISRLEKTGICHIETLLRACAALHLQLDISPLPQHNSGADEGGW</sequence>
<dbReference type="Proteomes" id="UP000424752">
    <property type="component" value="Plasmid pla1"/>
</dbReference>
<evidence type="ECO:0000313" key="2">
    <source>
        <dbReference type="EMBL" id="MTD29358.1"/>
    </source>
</evidence>
<evidence type="ECO:0000313" key="5">
    <source>
        <dbReference type="Proteomes" id="UP000480164"/>
    </source>
</evidence>
<dbReference type="CDD" id="cd00093">
    <property type="entry name" value="HTH_XRE"/>
    <property type="match status" value="1"/>
</dbReference>
<dbReference type="InterPro" id="IPR010982">
    <property type="entry name" value="Lambda_DNA-bd_dom_sf"/>
</dbReference>
<evidence type="ECO:0000259" key="1">
    <source>
        <dbReference type="PROSITE" id="PS50943"/>
    </source>
</evidence>
<dbReference type="Pfam" id="PF01381">
    <property type="entry name" value="HTH_3"/>
    <property type="match status" value="1"/>
</dbReference>
<dbReference type="InterPro" id="IPR001387">
    <property type="entry name" value="Cro/C1-type_HTH"/>
</dbReference>
<accession>A0A6L6GU50</accession>
<protein>
    <submittedName>
        <fullName evidence="3">Helix-turn-helix domain-containing protein</fullName>
    </submittedName>
</protein>
<proteinExistence type="predicted"/>
<dbReference type="EMBL" id="CP046510">
    <property type="protein sequence ID" value="QGU89846.1"/>
    <property type="molecule type" value="Genomic_DNA"/>
</dbReference>
<name>A0A6I6EUD7_9GAMM</name>
<keyword evidence="3" id="KW-0614">Plasmid</keyword>
<dbReference type="KEGG" id="erwi:GN242_21580"/>
<gene>
    <name evidence="2" type="ORF">GK011_20725</name>
    <name evidence="3" type="ORF">GN242_21580</name>
</gene>
<organism evidence="3 4">
    <name type="scientific">Erwinia sorbitola</name>
    <dbReference type="NCBI Taxonomy" id="2681984"/>
    <lineage>
        <taxon>Bacteria</taxon>
        <taxon>Pseudomonadati</taxon>
        <taxon>Pseudomonadota</taxon>
        <taxon>Gammaproteobacteria</taxon>
        <taxon>Enterobacterales</taxon>
        <taxon>Erwiniaceae</taxon>
        <taxon>Erwinia</taxon>
    </lineage>
</organism>
<accession>A0A6I6EUD7</accession>
<dbReference type="GO" id="GO:0003677">
    <property type="term" value="F:DNA binding"/>
    <property type="evidence" value="ECO:0007669"/>
    <property type="project" value="InterPro"/>
</dbReference>
<feature type="domain" description="HTH cro/C1-type" evidence="1">
    <location>
        <begin position="13"/>
        <end position="68"/>
    </location>
</feature>
<dbReference type="SMART" id="SM00530">
    <property type="entry name" value="HTH_XRE"/>
    <property type="match status" value="1"/>
</dbReference>
<evidence type="ECO:0000313" key="3">
    <source>
        <dbReference type="EMBL" id="QGU89846.1"/>
    </source>
</evidence>
<dbReference type="RefSeq" id="WP_154754566.1">
    <property type="nucleotide sequence ID" value="NZ_CP046510.1"/>
</dbReference>